<dbReference type="InterPro" id="IPR023214">
    <property type="entry name" value="HAD_sf"/>
</dbReference>
<dbReference type="NCBIfam" id="TIGR01488">
    <property type="entry name" value="HAD-SF-IB"/>
    <property type="match status" value="1"/>
</dbReference>
<evidence type="ECO:0000259" key="3">
    <source>
        <dbReference type="SMART" id="SM00563"/>
    </source>
</evidence>
<name>A0ABP9RB46_9PSEU</name>
<evidence type="ECO:0000256" key="2">
    <source>
        <dbReference type="ARBA" id="ARBA00023315"/>
    </source>
</evidence>
<dbReference type="InterPro" id="IPR036412">
    <property type="entry name" value="HAD-like_sf"/>
</dbReference>
<organism evidence="4 5">
    <name type="scientific">Pseudonocardia eucalypti</name>
    <dbReference type="NCBI Taxonomy" id="648755"/>
    <lineage>
        <taxon>Bacteria</taxon>
        <taxon>Bacillati</taxon>
        <taxon>Actinomycetota</taxon>
        <taxon>Actinomycetes</taxon>
        <taxon>Pseudonocardiales</taxon>
        <taxon>Pseudonocardiaceae</taxon>
        <taxon>Pseudonocardia</taxon>
    </lineage>
</organism>
<evidence type="ECO:0000256" key="1">
    <source>
        <dbReference type="ARBA" id="ARBA00022679"/>
    </source>
</evidence>
<dbReference type="PANTHER" id="PTHR10434">
    <property type="entry name" value="1-ACYL-SN-GLYCEROL-3-PHOSPHATE ACYLTRANSFERASE"/>
    <property type="match status" value="1"/>
</dbReference>
<dbReference type="PANTHER" id="PTHR10434:SF66">
    <property type="entry name" value="PHOSPHOLIPID_GLYCEROL ACYLTRANSFERASE DOMAIN-CONTAINING PROTEIN"/>
    <property type="match status" value="1"/>
</dbReference>
<dbReference type="Pfam" id="PF12710">
    <property type="entry name" value="HAD"/>
    <property type="match status" value="1"/>
</dbReference>
<dbReference type="InterPro" id="IPR006385">
    <property type="entry name" value="HAD_hydro_SerB1"/>
</dbReference>
<evidence type="ECO:0000313" key="5">
    <source>
        <dbReference type="Proteomes" id="UP001428817"/>
    </source>
</evidence>
<dbReference type="RefSeq" id="WP_185062030.1">
    <property type="nucleotide sequence ID" value="NZ_BAABJP010000062.1"/>
</dbReference>
<reference evidence="5" key="1">
    <citation type="journal article" date="2019" name="Int. J. Syst. Evol. Microbiol.">
        <title>The Global Catalogue of Microorganisms (GCM) 10K type strain sequencing project: providing services to taxonomists for standard genome sequencing and annotation.</title>
        <authorList>
            <consortium name="The Broad Institute Genomics Platform"/>
            <consortium name="The Broad Institute Genome Sequencing Center for Infectious Disease"/>
            <person name="Wu L."/>
            <person name="Ma J."/>
        </authorList>
    </citation>
    <scope>NUCLEOTIDE SEQUENCE [LARGE SCALE GENOMIC DNA]</scope>
    <source>
        <strain evidence="5">JCM 18303</strain>
    </source>
</reference>
<dbReference type="Gene3D" id="3.40.50.1000">
    <property type="entry name" value="HAD superfamily/HAD-like"/>
    <property type="match status" value="1"/>
</dbReference>
<evidence type="ECO:0000313" key="4">
    <source>
        <dbReference type="EMBL" id="GAA5174275.1"/>
    </source>
</evidence>
<dbReference type="CDD" id="cd02612">
    <property type="entry name" value="HAD_PGPPase"/>
    <property type="match status" value="1"/>
</dbReference>
<protein>
    <submittedName>
        <fullName evidence="4">HAD-IB family hydrolase</fullName>
    </submittedName>
</protein>
<dbReference type="Pfam" id="PF01553">
    <property type="entry name" value="Acyltransferase"/>
    <property type="match status" value="1"/>
</dbReference>
<dbReference type="CDD" id="cd07989">
    <property type="entry name" value="LPLAT_AGPAT-like"/>
    <property type="match status" value="1"/>
</dbReference>
<dbReference type="NCBIfam" id="TIGR01490">
    <property type="entry name" value="HAD-SF-IB-hyp1"/>
    <property type="match status" value="1"/>
</dbReference>
<dbReference type="SUPFAM" id="SSF56784">
    <property type="entry name" value="HAD-like"/>
    <property type="match status" value="1"/>
</dbReference>
<keyword evidence="4" id="KW-0378">Hydrolase</keyword>
<keyword evidence="5" id="KW-1185">Reference proteome</keyword>
<comment type="caution">
    <text evidence="4">The sequence shown here is derived from an EMBL/GenBank/DDBJ whole genome shotgun (WGS) entry which is preliminary data.</text>
</comment>
<keyword evidence="2" id="KW-0012">Acyltransferase</keyword>
<dbReference type="SMART" id="SM00563">
    <property type="entry name" value="PlsC"/>
    <property type="match status" value="1"/>
</dbReference>
<proteinExistence type="predicted"/>
<accession>A0ABP9RB46</accession>
<keyword evidence="1" id="KW-0808">Transferase</keyword>
<sequence>MIVEELIREIGAGPSGPGIAAVFDFDGTLIDGYSAAALYEHRFRNLELGPGELLRMVRASTGPTLTEEQFTGLVHDGIRGWVGRPESELLELGERLFAGGIAGSLFHEAWRLVESHQRAGHTVLIATSATLMQVAPLARELGVEHVLCTRLATRDGRLTGRIEGAAPWGEGKIAAVRDFFQAHGIDAAASHAYANGDEDVPLLAGVGRPHPVNPRPELAAEAARRGWPALRFHSGHTGRFDPAPALRTATLFGALFASAGAGIALGALNRDRRLGVDIATAMFDALAGPLTDIRVEVVGARHAWSHRPAVFFINHQSTMIDFLVTTRVIRTGFTAVAKAEVKQMPVVGALFDMAGVAFLDRANRDRAIEALRPAVRTLRSGTSVVMAPEGTRSLTPRLGPFKKGGFHLAAQAGVPIVPIVIRNAGEIMWRNARTARAGTVQAAVLPPISTDGWTPADIDAQVHAVRRLYLETMADWPTR</sequence>
<dbReference type="GO" id="GO:0016787">
    <property type="term" value="F:hydrolase activity"/>
    <property type="evidence" value="ECO:0007669"/>
    <property type="project" value="UniProtKB-KW"/>
</dbReference>
<dbReference type="Gene3D" id="1.20.1440.100">
    <property type="entry name" value="SG protein - dephosphorylation function"/>
    <property type="match status" value="1"/>
</dbReference>
<dbReference type="InterPro" id="IPR002123">
    <property type="entry name" value="Plipid/glycerol_acylTrfase"/>
</dbReference>
<dbReference type="EMBL" id="BAABJP010000062">
    <property type="protein sequence ID" value="GAA5174275.1"/>
    <property type="molecule type" value="Genomic_DNA"/>
</dbReference>
<feature type="domain" description="Phospholipid/glycerol acyltransferase" evidence="3">
    <location>
        <begin position="309"/>
        <end position="424"/>
    </location>
</feature>
<dbReference type="Proteomes" id="UP001428817">
    <property type="component" value="Unassembled WGS sequence"/>
</dbReference>
<dbReference type="SUPFAM" id="SSF69593">
    <property type="entry name" value="Glycerol-3-phosphate (1)-acyltransferase"/>
    <property type="match status" value="1"/>
</dbReference>
<gene>
    <name evidence="4" type="ORF">GCM10023321_77690</name>
</gene>